<keyword evidence="2" id="KW-0238">DNA-binding</keyword>
<evidence type="ECO:0000256" key="1">
    <source>
        <dbReference type="ARBA" id="ARBA00022747"/>
    </source>
</evidence>
<dbReference type="GO" id="GO:0003677">
    <property type="term" value="F:DNA binding"/>
    <property type="evidence" value="ECO:0007669"/>
    <property type="project" value="UniProtKB-KW"/>
</dbReference>
<accession>A0A1H2PMT6</accession>
<evidence type="ECO:0000313" key="4">
    <source>
        <dbReference type="Proteomes" id="UP000243719"/>
    </source>
</evidence>
<evidence type="ECO:0000313" key="3">
    <source>
        <dbReference type="EMBL" id="SDV47428.1"/>
    </source>
</evidence>
<dbReference type="Gene3D" id="1.10.287.1120">
    <property type="entry name" value="Bipartite methylase S protein"/>
    <property type="match status" value="1"/>
</dbReference>
<dbReference type="PANTHER" id="PTHR30408:SF12">
    <property type="entry name" value="TYPE I RESTRICTION ENZYME MJAVIII SPECIFICITY SUBUNIT"/>
    <property type="match status" value="1"/>
</dbReference>
<keyword evidence="1" id="KW-0680">Restriction system</keyword>
<dbReference type="InterPro" id="IPR044946">
    <property type="entry name" value="Restrct_endonuc_typeI_TRD_sf"/>
</dbReference>
<evidence type="ECO:0000256" key="2">
    <source>
        <dbReference type="ARBA" id="ARBA00023125"/>
    </source>
</evidence>
<reference evidence="4" key="1">
    <citation type="submission" date="2016-09" db="EMBL/GenBank/DDBJ databases">
        <authorList>
            <person name="Varghese N."/>
            <person name="Submissions S."/>
        </authorList>
    </citation>
    <scope>NUCLEOTIDE SEQUENCE [LARGE SCALE GENOMIC DNA]</scope>
    <source>
        <strain evidence="4">JS23</strain>
    </source>
</reference>
<protein>
    <submittedName>
        <fullName evidence="3">Type I restriction enzyme, S subunit</fullName>
    </submittedName>
</protein>
<dbReference type="InterPro" id="IPR052021">
    <property type="entry name" value="Type-I_RS_S_subunit"/>
</dbReference>
<dbReference type="Proteomes" id="UP000243719">
    <property type="component" value="Unassembled WGS sequence"/>
</dbReference>
<dbReference type="EMBL" id="FNLO01000003">
    <property type="protein sequence ID" value="SDV47428.1"/>
    <property type="molecule type" value="Genomic_DNA"/>
</dbReference>
<name>A0A1H2PMT6_9BURK</name>
<sequence length="361" mass="39759">MSLPTYAAYKESRAAWLGMVPEHWQLTRIGARFSERREKVSDIDYPPLSVTKNGIVPQLETAAKTDDNDNRKCVLAGDFVINSRSDRKGSSGLSELDGSVSLINTVVCPDNGLHGRFVHHLFRSVAFQEEYYRYGKGIVADLWSTNYGEMKAITLALPPKPEQKAIAAFLDRETGKIDALIAEQEKLLTLLAEKRQATISHAVTRGLDSNAPMKESGYAWMPVVPAHWTVAGLGYYATVENGTTPSRDVDAYWTDGDVPWLASGEVNQVHIRDAGEFITQYALEKCSLRILPIGTVIVGMIGQGKTRGMSARLLIDATINQNLAAICPGAQLNGGYLLYVFHAVYEWLREAVTCPGNVRPN</sequence>
<dbReference type="SUPFAM" id="SSF116734">
    <property type="entry name" value="DNA methylase specificity domain"/>
    <property type="match status" value="2"/>
</dbReference>
<dbReference type="RefSeq" id="WP_139169515.1">
    <property type="nucleotide sequence ID" value="NZ_FNLO01000003.1"/>
</dbReference>
<dbReference type="GO" id="GO:0009307">
    <property type="term" value="P:DNA restriction-modification system"/>
    <property type="evidence" value="ECO:0007669"/>
    <property type="project" value="UniProtKB-KW"/>
</dbReference>
<dbReference type="AlphaFoldDB" id="A0A1H2PMT6"/>
<dbReference type="Gene3D" id="3.90.220.20">
    <property type="entry name" value="DNA methylase specificity domains"/>
    <property type="match status" value="2"/>
</dbReference>
<organism evidence="3 4">
    <name type="scientific">Chitinasiproducens palmae</name>
    <dbReference type="NCBI Taxonomy" id="1770053"/>
    <lineage>
        <taxon>Bacteria</taxon>
        <taxon>Pseudomonadati</taxon>
        <taxon>Pseudomonadota</taxon>
        <taxon>Betaproteobacteria</taxon>
        <taxon>Burkholderiales</taxon>
        <taxon>Burkholderiaceae</taxon>
        <taxon>Chitinasiproducens</taxon>
    </lineage>
</organism>
<proteinExistence type="predicted"/>
<dbReference type="STRING" id="1770053.SAMN05216551_1032"/>
<gene>
    <name evidence="3" type="ORF">SAMN05216551_1032</name>
</gene>
<keyword evidence="4" id="KW-1185">Reference proteome</keyword>
<dbReference type="OrthoDB" id="5298944at2"/>
<dbReference type="PANTHER" id="PTHR30408">
    <property type="entry name" value="TYPE-1 RESTRICTION ENZYME ECOKI SPECIFICITY PROTEIN"/>
    <property type="match status" value="1"/>
</dbReference>